<dbReference type="InterPro" id="IPR005624">
    <property type="entry name" value="PduO/GlcC-like"/>
</dbReference>
<feature type="region of interest" description="Disordered" evidence="1">
    <location>
        <begin position="42"/>
        <end position="61"/>
    </location>
</feature>
<proteinExistence type="predicted"/>
<evidence type="ECO:0008006" key="3">
    <source>
        <dbReference type="Google" id="ProtNLM"/>
    </source>
</evidence>
<accession>Q8RMH8</accession>
<evidence type="ECO:0000313" key="2">
    <source>
        <dbReference type="EMBL" id="AAM14601.1"/>
    </source>
</evidence>
<sequence length="159" mass="16571">MNGVATIPVGGTRSCRQGGARSRWAKGGKAACPLVRRSGWRHRETGRPVAPHRGPFPSSQIAQDKAYTAASFKVPSPDVYKMVAGNPALSGGIAAKPGIAMFGGGLPIAIAGEIVGAIECRAEPKNRIRSAQTQPSSRSGRRNIECPAIAALKQDATEN</sequence>
<dbReference type="EMBL" id="AF494100">
    <property type="protein sequence ID" value="AAM14601.1"/>
    <property type="molecule type" value="Genomic_DNA"/>
</dbReference>
<dbReference type="PANTHER" id="PTHR34309">
    <property type="entry name" value="SLR1406 PROTEIN"/>
    <property type="match status" value="1"/>
</dbReference>
<feature type="compositionally biased region" description="Polar residues" evidence="1">
    <location>
        <begin position="129"/>
        <end position="138"/>
    </location>
</feature>
<dbReference type="AlphaFoldDB" id="Q8RMH8"/>
<dbReference type="InterPro" id="IPR052517">
    <property type="entry name" value="GlcG_carb_metab_protein"/>
</dbReference>
<name>Q8RMH8_9SPHN</name>
<reference evidence="2" key="1">
    <citation type="submission" date="2002-03" db="EMBL/GenBank/DDBJ databases">
        <title>Isolation and characterization of biphenyl-degrading bacterium, Sphingmonas sp. KMG425: cloning and analysis of biphenyl-degrading gene cluster.</title>
        <authorList>
            <person name="Shin P.S."/>
            <person name="Suh S.J."/>
            <person name="Kim J.G."/>
        </authorList>
    </citation>
    <scope>NUCLEOTIDE SEQUENCE</scope>
    <source>
        <strain evidence="2">KMG425</strain>
    </source>
</reference>
<dbReference type="PANTHER" id="PTHR34309:SF1">
    <property type="entry name" value="PROTEIN GLCG"/>
    <property type="match status" value="1"/>
</dbReference>
<dbReference type="Gene3D" id="3.30.450.150">
    <property type="entry name" value="Haem-degrading domain"/>
    <property type="match status" value="1"/>
</dbReference>
<feature type="region of interest" description="Disordered" evidence="1">
    <location>
        <begin position="126"/>
        <end position="159"/>
    </location>
</feature>
<protein>
    <recommendedName>
        <fullName evidence="3">Heme-binding protein</fullName>
    </recommendedName>
</protein>
<dbReference type="InterPro" id="IPR038084">
    <property type="entry name" value="PduO/GlcC-like_sf"/>
</dbReference>
<dbReference type="Pfam" id="PF03928">
    <property type="entry name" value="HbpS-like"/>
    <property type="match status" value="1"/>
</dbReference>
<organism evidence="2">
    <name type="scientific">Sphingomonas sp. KMG425</name>
    <dbReference type="NCBI Taxonomy" id="191626"/>
    <lineage>
        <taxon>Bacteria</taxon>
        <taxon>Pseudomonadati</taxon>
        <taxon>Pseudomonadota</taxon>
        <taxon>Alphaproteobacteria</taxon>
        <taxon>Sphingomonadales</taxon>
        <taxon>Sphingomonadaceae</taxon>
        <taxon>Sphingomonas</taxon>
    </lineage>
</organism>
<dbReference type="SUPFAM" id="SSF143744">
    <property type="entry name" value="GlcG-like"/>
    <property type="match status" value="1"/>
</dbReference>
<evidence type="ECO:0000256" key="1">
    <source>
        <dbReference type="SAM" id="MobiDB-lite"/>
    </source>
</evidence>